<evidence type="ECO:0000313" key="5">
    <source>
        <dbReference type="Proteomes" id="UP000239863"/>
    </source>
</evidence>
<dbReference type="Pfam" id="PF00483">
    <property type="entry name" value="NTP_transferase"/>
    <property type="match status" value="1"/>
</dbReference>
<dbReference type="Gene3D" id="3.90.550.10">
    <property type="entry name" value="Spore Coat Polysaccharide Biosynthesis Protein SpsA, Chain A"/>
    <property type="match status" value="1"/>
</dbReference>
<gene>
    <name evidence="4" type="ORF">BD821_10184</name>
</gene>
<reference evidence="4 5" key="1">
    <citation type="submission" date="2018-02" db="EMBL/GenBank/DDBJ databases">
        <title>Genomic Encyclopedia of Archaeal and Bacterial Type Strains, Phase II (KMG-II): from individual species to whole genera.</title>
        <authorList>
            <person name="Goeker M."/>
        </authorList>
    </citation>
    <scope>NUCLEOTIDE SEQUENCE [LARGE SCALE GENOMIC DNA]</scope>
    <source>
        <strain evidence="4 5">DSM 15099</strain>
    </source>
</reference>
<dbReference type="OrthoDB" id="9813612at2"/>
<dbReference type="GO" id="GO:0016301">
    <property type="term" value="F:kinase activity"/>
    <property type="evidence" value="ECO:0007669"/>
    <property type="project" value="UniProtKB-KW"/>
</dbReference>
<comment type="caution">
    <text evidence="4">The sequence shown here is derived from an EMBL/GenBank/DDBJ whole genome shotgun (WGS) entry which is preliminary data.</text>
</comment>
<dbReference type="AlphaFoldDB" id="A0A2S6G0H1"/>
<dbReference type="CDD" id="cd02523">
    <property type="entry name" value="PC_cytidylyltransferase"/>
    <property type="match status" value="1"/>
</dbReference>
<evidence type="ECO:0000259" key="3">
    <source>
        <dbReference type="Pfam" id="PF00483"/>
    </source>
</evidence>
<evidence type="ECO:0000256" key="2">
    <source>
        <dbReference type="ARBA" id="ARBA00022695"/>
    </source>
</evidence>
<dbReference type="PANTHER" id="PTHR43584:SF5">
    <property type="entry name" value="PROTEIN LICC"/>
    <property type="match status" value="1"/>
</dbReference>
<dbReference type="RefSeq" id="WP_104408827.1">
    <property type="nucleotide sequence ID" value="NZ_PTIS01000001.1"/>
</dbReference>
<dbReference type="Proteomes" id="UP000239863">
    <property type="component" value="Unassembled WGS sequence"/>
</dbReference>
<dbReference type="InterPro" id="IPR036388">
    <property type="entry name" value="WH-like_DNA-bd_sf"/>
</dbReference>
<dbReference type="InterPro" id="IPR050065">
    <property type="entry name" value="GlmU-like"/>
</dbReference>
<protein>
    <submittedName>
        <fullName evidence="4">Choline kinase</fullName>
    </submittedName>
</protein>
<dbReference type="SUPFAM" id="SSF53448">
    <property type="entry name" value="Nucleotide-diphospho-sugar transferases"/>
    <property type="match status" value="1"/>
</dbReference>
<accession>A0A2S6G0H1</accession>
<organism evidence="4 5">
    <name type="scientific">Clostridium algidicarnis DSM 15099</name>
    <dbReference type="NCBI Taxonomy" id="1121295"/>
    <lineage>
        <taxon>Bacteria</taxon>
        <taxon>Bacillati</taxon>
        <taxon>Bacillota</taxon>
        <taxon>Clostridia</taxon>
        <taxon>Eubacteriales</taxon>
        <taxon>Clostridiaceae</taxon>
        <taxon>Clostridium</taxon>
    </lineage>
</organism>
<dbReference type="InterPro" id="IPR005835">
    <property type="entry name" value="NTP_transferase_dom"/>
</dbReference>
<dbReference type="InterPro" id="IPR036390">
    <property type="entry name" value="WH_DNA-bd_sf"/>
</dbReference>
<dbReference type="GO" id="GO:0016779">
    <property type="term" value="F:nucleotidyltransferase activity"/>
    <property type="evidence" value="ECO:0007669"/>
    <property type="project" value="UniProtKB-KW"/>
</dbReference>
<dbReference type="PANTHER" id="PTHR43584">
    <property type="entry name" value="NUCLEOTIDYL TRANSFERASE"/>
    <property type="match status" value="1"/>
</dbReference>
<dbReference type="Pfam" id="PF13412">
    <property type="entry name" value="HTH_24"/>
    <property type="match status" value="1"/>
</dbReference>
<dbReference type="InterPro" id="IPR029044">
    <property type="entry name" value="Nucleotide-diphossugar_trans"/>
</dbReference>
<name>A0A2S6G0H1_9CLOT</name>
<evidence type="ECO:0000256" key="1">
    <source>
        <dbReference type="ARBA" id="ARBA00022679"/>
    </source>
</evidence>
<dbReference type="SUPFAM" id="SSF46785">
    <property type="entry name" value="Winged helix' DNA-binding domain"/>
    <property type="match status" value="1"/>
</dbReference>
<keyword evidence="1" id="KW-0808">Transferase</keyword>
<feature type="domain" description="Nucleotidyl transferase" evidence="3">
    <location>
        <begin position="76"/>
        <end position="188"/>
    </location>
</feature>
<sequence>MKDKELKVLKILYKEKLISQRRISEISFLSLGSVNTIINMLIDEGYVLRNKLSYRNIEYEITKKALEFLDNQFVTKAVILAAGMGMRLESGDNKVIPAGFVKINGKSLIEISMEKLINNGIEEIIIVTGHLNKYYEDLKEKYKEVTTIKNEKFESNGSMLSLALADRYINEDFILIESDLIYEEIAIKEIQYTQLKDCTLLSDITEHDDVVFVEAKNNNLCKISKSRHSLSSISGEMVGITKISNSLYKKMLREYEKSTNPFYHYEYALEDLAKEHNVGIIKLEDFVWADIDNAEDIKRVKEKVLPILKSRDEI</sequence>
<dbReference type="EMBL" id="PTIS01000001">
    <property type="protein sequence ID" value="PPK49424.1"/>
    <property type="molecule type" value="Genomic_DNA"/>
</dbReference>
<proteinExistence type="predicted"/>
<keyword evidence="2" id="KW-0548">Nucleotidyltransferase</keyword>
<keyword evidence="4" id="KW-0418">Kinase</keyword>
<evidence type="ECO:0000313" key="4">
    <source>
        <dbReference type="EMBL" id="PPK49424.1"/>
    </source>
</evidence>
<dbReference type="Gene3D" id="1.10.10.10">
    <property type="entry name" value="Winged helix-like DNA-binding domain superfamily/Winged helix DNA-binding domain"/>
    <property type="match status" value="1"/>
</dbReference>